<feature type="transmembrane region" description="Helical" evidence="1">
    <location>
        <begin position="137"/>
        <end position="161"/>
    </location>
</feature>
<keyword evidence="1" id="KW-1133">Transmembrane helix</keyword>
<keyword evidence="1" id="KW-0472">Membrane</keyword>
<proteinExistence type="predicted"/>
<feature type="transmembrane region" description="Helical" evidence="1">
    <location>
        <begin position="232"/>
        <end position="251"/>
    </location>
</feature>
<gene>
    <name evidence="2" type="ORF">CEP51_015377</name>
</gene>
<feature type="transmembrane region" description="Helical" evidence="1">
    <location>
        <begin position="198"/>
        <end position="220"/>
    </location>
</feature>
<feature type="transmembrane region" description="Helical" evidence="1">
    <location>
        <begin position="77"/>
        <end position="100"/>
    </location>
</feature>
<name>A0A428PAZ0_9HYPO</name>
<evidence type="ECO:0000256" key="1">
    <source>
        <dbReference type="SAM" id="Phobius"/>
    </source>
</evidence>
<dbReference type="AlphaFoldDB" id="A0A428PAZ0"/>
<protein>
    <submittedName>
        <fullName evidence="2">Uncharacterized protein</fullName>
    </submittedName>
</protein>
<feature type="transmembrane region" description="Helical" evidence="1">
    <location>
        <begin position="167"/>
        <end position="186"/>
    </location>
</feature>
<dbReference type="EMBL" id="NKCL01000821">
    <property type="protein sequence ID" value="RSL50218.1"/>
    <property type="molecule type" value="Genomic_DNA"/>
</dbReference>
<organism evidence="2 3">
    <name type="scientific">Fusarium floridanum</name>
    <dbReference type="NCBI Taxonomy" id="1325733"/>
    <lineage>
        <taxon>Eukaryota</taxon>
        <taxon>Fungi</taxon>
        <taxon>Dikarya</taxon>
        <taxon>Ascomycota</taxon>
        <taxon>Pezizomycotina</taxon>
        <taxon>Sordariomycetes</taxon>
        <taxon>Hypocreomycetidae</taxon>
        <taxon>Hypocreales</taxon>
        <taxon>Nectriaceae</taxon>
        <taxon>Fusarium</taxon>
        <taxon>Fusarium solani species complex</taxon>
    </lineage>
</organism>
<evidence type="ECO:0000313" key="3">
    <source>
        <dbReference type="Proteomes" id="UP000287972"/>
    </source>
</evidence>
<feature type="transmembrane region" description="Helical" evidence="1">
    <location>
        <begin position="6"/>
        <end position="30"/>
    </location>
</feature>
<keyword evidence="3" id="KW-1185">Reference proteome</keyword>
<accession>A0A428PAZ0</accession>
<keyword evidence="1" id="KW-0812">Transmembrane</keyword>
<evidence type="ECO:0000313" key="2">
    <source>
        <dbReference type="EMBL" id="RSL50218.1"/>
    </source>
</evidence>
<reference evidence="2 3" key="1">
    <citation type="submission" date="2017-06" db="EMBL/GenBank/DDBJ databases">
        <title>Comparative genomic analysis of Ambrosia Fusariam Clade fungi.</title>
        <authorList>
            <person name="Stajich J.E."/>
            <person name="Carrillo J."/>
            <person name="Kijimoto T."/>
            <person name="Eskalen A."/>
            <person name="O'Donnell K."/>
            <person name="Kasson M."/>
        </authorList>
    </citation>
    <scope>NUCLEOTIDE SEQUENCE [LARGE SCALE GENOMIC DNA]</scope>
    <source>
        <strain evidence="2 3">NRRL62606</strain>
    </source>
</reference>
<sequence length="326" mass="35966">MDPTKGHLIAMYTLLGPLAFTFAAVSYYSWLRYSMACLPKYGCSSNHDHTSEQCQILKLGRLPDASASFVEEHPLRFMCLTVAFAIFGICIATAFAVLTLLRGGHWATAFGTTPTLFSMIIECLWLRSSRNPQQDAFSALLLWVLLGTACSLTLGATLSIWVAPETLFVVVLSASAYRGWLVWEWGTIVRDTMEKPRILLCMMMQVAVLGITCVAFGIRLAKPGLASTYTEMLIISYGFVLLNLAMLSISASRLRRRYASAAKEARAAFAAFNSTSSLAEGSVRYRAQNGDEQIPQADSNGWAHEQNQTTIREESLGMELKVRDVV</sequence>
<comment type="caution">
    <text evidence="2">The sequence shown here is derived from an EMBL/GenBank/DDBJ whole genome shotgun (WGS) entry which is preliminary data.</text>
</comment>
<dbReference type="Proteomes" id="UP000287972">
    <property type="component" value="Unassembled WGS sequence"/>
</dbReference>
<feature type="transmembrane region" description="Helical" evidence="1">
    <location>
        <begin position="106"/>
        <end position="125"/>
    </location>
</feature>